<keyword evidence="2" id="KW-0238">DNA-binding</keyword>
<dbReference type="InterPro" id="IPR018062">
    <property type="entry name" value="HTH_AraC-typ_CS"/>
</dbReference>
<evidence type="ECO:0000313" key="5">
    <source>
        <dbReference type="EMBL" id="TWI67681.1"/>
    </source>
</evidence>
<keyword evidence="1" id="KW-0805">Transcription regulation</keyword>
<dbReference type="InterPro" id="IPR009057">
    <property type="entry name" value="Homeodomain-like_sf"/>
</dbReference>
<evidence type="ECO:0000256" key="1">
    <source>
        <dbReference type="ARBA" id="ARBA00023015"/>
    </source>
</evidence>
<dbReference type="InterPro" id="IPR050204">
    <property type="entry name" value="AraC_XylS_family_regulators"/>
</dbReference>
<accession>A0A562RF60</accession>
<dbReference type="Proteomes" id="UP000318431">
    <property type="component" value="Unassembled WGS sequence"/>
</dbReference>
<dbReference type="Pfam" id="PF12833">
    <property type="entry name" value="HTH_18"/>
    <property type="match status" value="1"/>
</dbReference>
<dbReference type="RefSeq" id="WP_145648602.1">
    <property type="nucleotide sequence ID" value="NZ_VLLB01000002.1"/>
</dbReference>
<dbReference type="GO" id="GO:0043565">
    <property type="term" value="F:sequence-specific DNA binding"/>
    <property type="evidence" value="ECO:0007669"/>
    <property type="project" value="InterPro"/>
</dbReference>
<gene>
    <name evidence="5" type="ORF">IP91_01798</name>
</gene>
<dbReference type="SMART" id="SM00342">
    <property type="entry name" value="HTH_ARAC"/>
    <property type="match status" value="1"/>
</dbReference>
<dbReference type="Pfam" id="PF20240">
    <property type="entry name" value="DUF6597"/>
    <property type="match status" value="1"/>
</dbReference>
<feature type="domain" description="HTH araC/xylS-type" evidence="4">
    <location>
        <begin position="178"/>
        <end position="264"/>
    </location>
</feature>
<dbReference type="InterPro" id="IPR046532">
    <property type="entry name" value="DUF6597"/>
</dbReference>
<dbReference type="PROSITE" id="PS01124">
    <property type="entry name" value="HTH_ARAC_FAMILY_2"/>
    <property type="match status" value="1"/>
</dbReference>
<reference evidence="5 6" key="1">
    <citation type="journal article" date="2015" name="Stand. Genomic Sci.">
        <title>Genomic Encyclopedia of Bacterial and Archaeal Type Strains, Phase III: the genomes of soil and plant-associated and newly described type strains.</title>
        <authorList>
            <person name="Whitman W.B."/>
            <person name="Woyke T."/>
            <person name="Klenk H.P."/>
            <person name="Zhou Y."/>
            <person name="Lilburn T.G."/>
            <person name="Beck B.J."/>
            <person name="De Vos P."/>
            <person name="Vandamme P."/>
            <person name="Eisen J.A."/>
            <person name="Garrity G."/>
            <person name="Hugenholtz P."/>
            <person name="Kyrpides N.C."/>
        </authorList>
    </citation>
    <scope>NUCLEOTIDE SEQUENCE [LARGE SCALE GENOMIC DNA]</scope>
    <source>
        <strain evidence="5 6">CGMCC 1.10822</strain>
    </source>
</reference>
<name>A0A562RF60_9BURK</name>
<dbReference type="SUPFAM" id="SSF46689">
    <property type="entry name" value="Homeodomain-like"/>
    <property type="match status" value="1"/>
</dbReference>
<proteinExistence type="predicted"/>
<dbReference type="GO" id="GO:0003700">
    <property type="term" value="F:DNA-binding transcription factor activity"/>
    <property type="evidence" value="ECO:0007669"/>
    <property type="project" value="InterPro"/>
</dbReference>
<keyword evidence="6" id="KW-1185">Reference proteome</keyword>
<dbReference type="PANTHER" id="PTHR46796:SF15">
    <property type="entry name" value="BLL1074 PROTEIN"/>
    <property type="match status" value="1"/>
</dbReference>
<evidence type="ECO:0000256" key="3">
    <source>
        <dbReference type="ARBA" id="ARBA00023163"/>
    </source>
</evidence>
<evidence type="ECO:0000313" key="6">
    <source>
        <dbReference type="Proteomes" id="UP000318431"/>
    </source>
</evidence>
<dbReference type="Gene3D" id="1.10.10.60">
    <property type="entry name" value="Homeodomain-like"/>
    <property type="match status" value="1"/>
</dbReference>
<evidence type="ECO:0000256" key="2">
    <source>
        <dbReference type="ARBA" id="ARBA00023125"/>
    </source>
</evidence>
<keyword evidence="3" id="KW-0804">Transcription</keyword>
<dbReference type="PROSITE" id="PS00041">
    <property type="entry name" value="HTH_ARAC_FAMILY_1"/>
    <property type="match status" value="1"/>
</dbReference>
<dbReference type="PANTHER" id="PTHR46796">
    <property type="entry name" value="HTH-TYPE TRANSCRIPTIONAL ACTIVATOR RHAS-RELATED"/>
    <property type="match status" value="1"/>
</dbReference>
<organism evidence="5 6">
    <name type="scientific">Pseudoduganella lurida</name>
    <dbReference type="NCBI Taxonomy" id="1036180"/>
    <lineage>
        <taxon>Bacteria</taxon>
        <taxon>Pseudomonadati</taxon>
        <taxon>Pseudomonadota</taxon>
        <taxon>Betaproteobacteria</taxon>
        <taxon>Burkholderiales</taxon>
        <taxon>Oxalobacteraceae</taxon>
        <taxon>Telluria group</taxon>
        <taxon>Pseudoduganella</taxon>
    </lineage>
</organism>
<dbReference type="EMBL" id="VLLB01000002">
    <property type="protein sequence ID" value="TWI67681.1"/>
    <property type="molecule type" value="Genomic_DNA"/>
</dbReference>
<evidence type="ECO:0000259" key="4">
    <source>
        <dbReference type="PROSITE" id="PS01124"/>
    </source>
</evidence>
<dbReference type="InterPro" id="IPR018060">
    <property type="entry name" value="HTH_AraC"/>
</dbReference>
<dbReference type="AlphaFoldDB" id="A0A562RF60"/>
<protein>
    <submittedName>
        <fullName evidence="5">Transcriptional regulator, AraC family</fullName>
    </submittedName>
</protein>
<comment type="caution">
    <text evidence="5">The sequence shown here is derived from an EMBL/GenBank/DDBJ whole genome shotgun (WGS) entry which is preliminary data.</text>
</comment>
<sequence>MEKTDTPKGILDPAAAPGRFSLRHHPPPLELAGHVEFLWTVAWDLGGRPAQVQRILPYPNAHLVFEAGRTALHGVVEGPFDRPLAGQGRVVGLRFRAGGLRALAGVPVARFTGRLATLEEAFGLDTAAAERAVLAGTDDALAAAVAAVLGPLVARTPADPRAALAERAVQAAAAAHGPVTVAALADAVGLSGRGLQRLFHEYVGVTPKWVVQRFRLHEAAASLAAPAQPDLAALAQALGFFDQAHLTRAFTALVGRAPLEYWKSQQGAAAGRTPQ</sequence>
<dbReference type="OrthoDB" id="9809338at2"/>